<dbReference type="HOGENOM" id="CLU_039914_2_0_3"/>
<dbReference type="OrthoDB" id="425556at2"/>
<gene>
    <name evidence="8" type="ordered locus">PCC7424_4086</name>
</gene>
<keyword evidence="6 7" id="KW-0472">Membrane</keyword>
<evidence type="ECO:0000313" key="8">
    <source>
        <dbReference type="EMBL" id="ACK72459.1"/>
    </source>
</evidence>
<feature type="transmembrane region" description="Helical" evidence="7">
    <location>
        <begin position="302"/>
        <end position="324"/>
    </location>
</feature>
<dbReference type="InterPro" id="IPR005524">
    <property type="entry name" value="DUF318"/>
</dbReference>
<accession>B7KL87</accession>
<dbReference type="eggNOG" id="COG0701">
    <property type="taxonomic scope" value="Bacteria"/>
</dbReference>
<feature type="transmembrane region" description="Helical" evidence="7">
    <location>
        <begin position="238"/>
        <end position="255"/>
    </location>
</feature>
<evidence type="ECO:0000256" key="7">
    <source>
        <dbReference type="SAM" id="Phobius"/>
    </source>
</evidence>
<keyword evidence="5 7" id="KW-1133">Transmembrane helix</keyword>
<feature type="transmembrane region" description="Helical" evidence="7">
    <location>
        <begin position="208"/>
        <end position="226"/>
    </location>
</feature>
<dbReference type="PANTHER" id="PTHR34184">
    <property type="entry name" value="UPF0718 PROTEIN YCGR"/>
    <property type="match status" value="1"/>
</dbReference>
<dbReference type="PANTHER" id="PTHR34184:SF4">
    <property type="entry name" value="UPF0718 PROTEIN YCGR"/>
    <property type="match status" value="1"/>
</dbReference>
<name>B7KL87_GLOC7</name>
<evidence type="ECO:0000256" key="2">
    <source>
        <dbReference type="ARBA" id="ARBA00006386"/>
    </source>
</evidence>
<evidence type="ECO:0000256" key="4">
    <source>
        <dbReference type="ARBA" id="ARBA00022692"/>
    </source>
</evidence>
<evidence type="ECO:0000313" key="9">
    <source>
        <dbReference type="Proteomes" id="UP000002384"/>
    </source>
</evidence>
<dbReference type="EMBL" id="CP001291">
    <property type="protein sequence ID" value="ACK72459.1"/>
    <property type="molecule type" value="Genomic_DNA"/>
</dbReference>
<feature type="transmembrane region" description="Helical" evidence="7">
    <location>
        <begin position="6"/>
        <end position="36"/>
    </location>
</feature>
<dbReference type="RefSeq" id="WP_015956044.1">
    <property type="nucleotide sequence ID" value="NC_011729.1"/>
</dbReference>
<comment type="similarity">
    <text evidence="2">Belongs to the UPF0718 family.</text>
</comment>
<feature type="transmembrane region" description="Helical" evidence="7">
    <location>
        <begin position="48"/>
        <end position="70"/>
    </location>
</feature>
<evidence type="ECO:0000256" key="3">
    <source>
        <dbReference type="ARBA" id="ARBA00022475"/>
    </source>
</evidence>
<dbReference type="InterPro" id="IPR052923">
    <property type="entry name" value="UPF0718"/>
</dbReference>
<dbReference type="AlphaFoldDB" id="B7KL87"/>
<reference evidence="9" key="1">
    <citation type="journal article" date="2011" name="MBio">
        <title>Novel metabolic attributes of the genus Cyanothece, comprising a group of unicellular nitrogen-fixing Cyanobacteria.</title>
        <authorList>
            <person name="Bandyopadhyay A."/>
            <person name="Elvitigala T."/>
            <person name="Welsh E."/>
            <person name="Stockel J."/>
            <person name="Liberton M."/>
            <person name="Min H."/>
            <person name="Sherman L.A."/>
            <person name="Pakrasi H.B."/>
        </authorList>
    </citation>
    <scope>NUCLEOTIDE SEQUENCE [LARGE SCALE GENOMIC DNA]</scope>
    <source>
        <strain evidence="9">PCC 7424</strain>
    </source>
</reference>
<protein>
    <submittedName>
        <fullName evidence="8">Permease</fullName>
    </submittedName>
</protein>
<organism evidence="8 9">
    <name type="scientific">Gloeothece citriformis (strain PCC 7424)</name>
    <name type="common">Cyanothece sp. (strain PCC 7424)</name>
    <dbReference type="NCBI Taxonomy" id="65393"/>
    <lineage>
        <taxon>Bacteria</taxon>
        <taxon>Bacillati</taxon>
        <taxon>Cyanobacteriota</taxon>
        <taxon>Cyanophyceae</taxon>
        <taxon>Oscillatoriophycideae</taxon>
        <taxon>Chroococcales</taxon>
        <taxon>Aphanothecaceae</taxon>
        <taxon>Gloeothece</taxon>
        <taxon>Gloeothece citriformis</taxon>
    </lineage>
</organism>
<evidence type="ECO:0000256" key="6">
    <source>
        <dbReference type="ARBA" id="ARBA00023136"/>
    </source>
</evidence>
<evidence type="ECO:0000256" key="5">
    <source>
        <dbReference type="ARBA" id="ARBA00022989"/>
    </source>
</evidence>
<dbReference type="STRING" id="65393.PCC7424_4086"/>
<dbReference type="Proteomes" id="UP000002384">
    <property type="component" value="Chromosome"/>
</dbReference>
<keyword evidence="4 7" id="KW-0812">Transmembrane</keyword>
<dbReference type="GO" id="GO:0005886">
    <property type="term" value="C:plasma membrane"/>
    <property type="evidence" value="ECO:0007669"/>
    <property type="project" value="UniProtKB-SubCell"/>
</dbReference>
<dbReference type="KEGG" id="cyc:PCC7424_4086"/>
<dbReference type="Pfam" id="PF03773">
    <property type="entry name" value="ArsP_1"/>
    <property type="match status" value="1"/>
</dbReference>
<keyword evidence="3" id="KW-1003">Cell membrane</keyword>
<proteinExistence type="inferred from homology"/>
<feature type="transmembrane region" description="Helical" evidence="7">
    <location>
        <begin position="82"/>
        <end position="104"/>
    </location>
</feature>
<feature type="transmembrane region" description="Helical" evidence="7">
    <location>
        <begin position="116"/>
        <end position="134"/>
    </location>
</feature>
<evidence type="ECO:0000256" key="1">
    <source>
        <dbReference type="ARBA" id="ARBA00004651"/>
    </source>
</evidence>
<comment type="subcellular location">
    <subcellularLocation>
        <location evidence="1">Cell membrane</location>
        <topology evidence="1">Multi-pass membrane protein</topology>
    </subcellularLocation>
</comment>
<sequence length="325" mass="36081">MTHLSYAITLFLSLLMTSLPFLLLGIFVSSWLLVFVDEHQLTAKFPHNRILGALIGSSLGMIIPVCQYGNVPVTRRLLMQGAPLSVAISFLVASPTVNPIVLWLTWQAFPNQASILFYRLLLAWLIAFILGLIFSTHTEKPWTSDEYTSPRCYLLPSGTFLLPSEESQPLHRVGNLVYEYKTTTTARKSLKVGLSLLWQNAVQETLELGSILIIGCAIATLVQVFLPQGQILNWGQSPPSQILVMILLGFILSLGSPNSGFFLSFFTSTFLKGSLLSFLLFSSVVDLKSLGLLFFVLRVKAVVYLLILVLELTLLSALIFNFYLS</sequence>
<keyword evidence="9" id="KW-1185">Reference proteome</keyword>